<dbReference type="FunFam" id="3.20.20.10:FF:000003">
    <property type="entry name" value="Diaminopimelate decarboxylase"/>
    <property type="match status" value="1"/>
</dbReference>
<feature type="binding site" evidence="5">
    <location>
        <position position="333"/>
    </location>
    <ligand>
        <name>substrate</name>
    </ligand>
</feature>
<dbReference type="Gene3D" id="3.20.20.10">
    <property type="entry name" value="Alanine racemase"/>
    <property type="match status" value="1"/>
</dbReference>
<feature type="binding site" evidence="5">
    <location>
        <position position="292"/>
    </location>
    <ligand>
        <name>substrate</name>
    </ligand>
</feature>
<dbReference type="GO" id="GO:0008836">
    <property type="term" value="F:diaminopimelate decarboxylase activity"/>
    <property type="evidence" value="ECO:0007669"/>
    <property type="project" value="UniProtKB-UniRule"/>
</dbReference>
<dbReference type="RefSeq" id="WP_048571286.1">
    <property type="nucleotide sequence ID" value="NZ_LFVU01000028.1"/>
</dbReference>
<feature type="binding site" evidence="5">
    <location>
        <position position="329"/>
    </location>
    <ligand>
        <name>substrate</name>
    </ligand>
</feature>
<comment type="caution">
    <text evidence="10">The sequence shown here is derived from an EMBL/GenBank/DDBJ whole genome shotgun (WGS) entry which is preliminary data.</text>
</comment>
<dbReference type="Pfam" id="PF02784">
    <property type="entry name" value="Orn_Arg_deC_N"/>
    <property type="match status" value="1"/>
</dbReference>
<reference evidence="10 11" key="1">
    <citation type="submission" date="2015-06" db="EMBL/GenBank/DDBJ databases">
        <title>Draft genome sequence of the purine-degrading Clostridium cylindrosporum HC-1 (DSM 605).</title>
        <authorList>
            <person name="Poehlein A."/>
            <person name="Schiel-Bengelsdorf B."/>
            <person name="Bengelsdorf F."/>
            <person name="Daniel R."/>
            <person name="Duerre P."/>
        </authorList>
    </citation>
    <scope>NUCLEOTIDE SEQUENCE [LARGE SCALE GENOMIC DNA]</scope>
    <source>
        <strain evidence="10 11">DSM 605</strain>
    </source>
</reference>
<comment type="function">
    <text evidence="5">Specifically catalyzes the decarboxylation of meso-diaminopimelate (meso-DAP) to L-lysine.</text>
</comment>
<dbReference type="PATRIC" id="fig|1121307.3.peg.479"/>
<keyword evidence="11" id="KW-1185">Reference proteome</keyword>
<keyword evidence="3 5" id="KW-0663">Pyridoxal phosphate</keyword>
<proteinExistence type="inferred from homology"/>
<dbReference type="HAMAP" id="MF_02120">
    <property type="entry name" value="LysA"/>
    <property type="match status" value="1"/>
</dbReference>
<comment type="similarity">
    <text evidence="5">Belongs to the Orn/Lys/Arg decarboxylase class-II family. LysA subfamily.</text>
</comment>
<dbReference type="PRINTS" id="PR01181">
    <property type="entry name" value="DAPDCRBXLASE"/>
</dbReference>
<feature type="binding site" evidence="5">
    <location>
        <position position="388"/>
    </location>
    <ligand>
        <name>pyridoxal 5'-phosphate</name>
        <dbReference type="ChEBI" id="CHEBI:597326"/>
    </ligand>
</feature>
<evidence type="ECO:0000259" key="9">
    <source>
        <dbReference type="Pfam" id="PF02784"/>
    </source>
</evidence>
<dbReference type="PANTHER" id="PTHR43727">
    <property type="entry name" value="DIAMINOPIMELATE DECARBOXYLASE"/>
    <property type="match status" value="1"/>
</dbReference>
<feature type="binding site" evidence="5">
    <location>
        <position position="247"/>
    </location>
    <ligand>
        <name>pyridoxal 5'-phosphate</name>
        <dbReference type="ChEBI" id="CHEBI:597326"/>
    </ligand>
</feature>
<dbReference type="EMBL" id="LFVU01000028">
    <property type="protein sequence ID" value="KMT20884.1"/>
    <property type="molecule type" value="Genomic_DNA"/>
</dbReference>
<dbReference type="Proteomes" id="UP000036756">
    <property type="component" value="Unassembled WGS sequence"/>
</dbReference>
<organism evidence="10 11">
    <name type="scientific">Clostridium cylindrosporum DSM 605</name>
    <dbReference type="NCBI Taxonomy" id="1121307"/>
    <lineage>
        <taxon>Bacteria</taxon>
        <taxon>Bacillati</taxon>
        <taxon>Bacillota</taxon>
        <taxon>Clostridia</taxon>
        <taxon>Eubacteriales</taxon>
        <taxon>Clostridiaceae</taxon>
        <taxon>Clostridium</taxon>
    </lineage>
</organism>
<accession>A0A0J8D967</accession>
<evidence type="ECO:0000256" key="7">
    <source>
        <dbReference type="PIRSR" id="PIRSR600183-50"/>
    </source>
</evidence>
<dbReference type="InterPro" id="IPR002986">
    <property type="entry name" value="DAP_deCOOHase_LysA"/>
</dbReference>
<evidence type="ECO:0000313" key="11">
    <source>
        <dbReference type="Proteomes" id="UP000036756"/>
    </source>
</evidence>
<dbReference type="GO" id="GO:0009089">
    <property type="term" value="P:lysine biosynthetic process via diaminopimelate"/>
    <property type="evidence" value="ECO:0007669"/>
    <property type="project" value="UniProtKB-UniRule"/>
</dbReference>
<comment type="subunit">
    <text evidence="5">Homodimer.</text>
</comment>
<dbReference type="UniPathway" id="UPA00034">
    <property type="reaction ID" value="UER00027"/>
</dbReference>
<keyword evidence="2 5" id="KW-0210">Decarboxylase</keyword>
<evidence type="ECO:0000256" key="3">
    <source>
        <dbReference type="ARBA" id="ARBA00022898"/>
    </source>
</evidence>
<name>A0A0J8D967_CLOCY</name>
<keyword evidence="5" id="KW-0028">Amino-acid biosynthesis</keyword>
<dbReference type="CDD" id="cd06828">
    <property type="entry name" value="PLPDE_III_DapDC"/>
    <property type="match status" value="1"/>
</dbReference>
<dbReference type="InterPro" id="IPR000183">
    <property type="entry name" value="Orn/DAP/Arg_de-COase"/>
</dbReference>
<dbReference type="Gene3D" id="2.40.37.10">
    <property type="entry name" value="Lyase, Ornithine Decarboxylase, Chain A, domain 1"/>
    <property type="match status" value="1"/>
</dbReference>
<feature type="binding site" evidence="5">
    <location>
        <position position="360"/>
    </location>
    <ligand>
        <name>substrate</name>
    </ligand>
</feature>
<feature type="active site" description="Proton donor" evidence="7">
    <location>
        <position position="359"/>
    </location>
</feature>
<feature type="binding site" evidence="5">
    <location>
        <begin position="289"/>
        <end position="292"/>
    </location>
    <ligand>
        <name>pyridoxal 5'-phosphate</name>
        <dbReference type="ChEBI" id="CHEBI:597326"/>
    </ligand>
</feature>
<dbReference type="PANTHER" id="PTHR43727:SF2">
    <property type="entry name" value="GROUP IV DECARBOXYLASE"/>
    <property type="match status" value="1"/>
</dbReference>
<dbReference type="SUPFAM" id="SSF51419">
    <property type="entry name" value="PLP-binding barrel"/>
    <property type="match status" value="1"/>
</dbReference>
<evidence type="ECO:0000256" key="6">
    <source>
        <dbReference type="NCBIfam" id="TIGR01048"/>
    </source>
</evidence>
<dbReference type="AlphaFoldDB" id="A0A0J8D967"/>
<comment type="pathway">
    <text evidence="5 8">Amino-acid biosynthesis; L-lysine biosynthesis via DAP pathway; L-lysine from DL-2,6-diaminopimelate: step 1/1.</text>
</comment>
<dbReference type="PRINTS" id="PR01179">
    <property type="entry name" value="ODADCRBXLASE"/>
</dbReference>
<dbReference type="InterPro" id="IPR022644">
    <property type="entry name" value="De-COase2_N"/>
</dbReference>
<sequence>MFGYEFLTRDKNGILEIEGCNSLDLLKEYGSPLYVMNESDIINRCTQIRENHIEKHGGFAVYASKAFSNKAMYRLIKSQGLGIDVVSGGEMYTAKSVDFPMENVVFHGNNKSPQEIEMAIEYGVGRVIIDNFYDVENVIRISNEKKKKTGVMVRVAPGVEGDTHDFIKTGHEDSKFGFSLNDGSLEKAVEMLLKAEYVNFRGIHAHVGSQLLENEVFKKEVSVLAKLYRKLTDMFNIEINEINLGGGFGIFYTESDTRLDVSYFTDLMNSEVDREFKENGLKRPMIIIEPGRWVVGEAGVTLYTVGAIKNIEGVRKYISVDGGMTDNPRPPLYGAEYLAVAIENADREEENVTVAGKCCESGDILINKISLPERKSGDHIGILSTGAYNYSMSSNYNRLPKPAVVMVKEGTSRLIVKRETYEDIIRNDI</sequence>
<feature type="domain" description="Orn/DAP/Arg decarboxylase 2 N-terminal" evidence="9">
    <location>
        <begin position="40"/>
        <end position="295"/>
    </location>
</feature>
<evidence type="ECO:0000256" key="5">
    <source>
        <dbReference type="HAMAP-Rule" id="MF_02120"/>
    </source>
</evidence>
<evidence type="ECO:0000256" key="2">
    <source>
        <dbReference type="ARBA" id="ARBA00022793"/>
    </source>
</evidence>
<dbReference type="OrthoDB" id="9802241at2"/>
<keyword evidence="5 8" id="KW-0457">Lysine biosynthesis</keyword>
<dbReference type="EC" id="4.1.1.20" evidence="5 6"/>
<dbReference type="NCBIfam" id="TIGR01048">
    <property type="entry name" value="lysA"/>
    <property type="match status" value="1"/>
</dbReference>
<evidence type="ECO:0000256" key="1">
    <source>
        <dbReference type="ARBA" id="ARBA00001933"/>
    </source>
</evidence>
<comment type="cofactor">
    <cofactor evidence="1 5 7 8">
        <name>pyridoxal 5'-phosphate</name>
        <dbReference type="ChEBI" id="CHEBI:597326"/>
    </cofactor>
</comment>
<keyword evidence="4 5" id="KW-0456">Lyase</keyword>
<evidence type="ECO:0000256" key="4">
    <source>
        <dbReference type="ARBA" id="ARBA00023239"/>
    </source>
</evidence>
<gene>
    <name evidence="5 10" type="primary">lysA</name>
    <name evidence="10" type="ORF">CLCY_1c01180</name>
</gene>
<feature type="binding site" evidence="5">
    <location>
        <position position="388"/>
    </location>
    <ligand>
        <name>substrate</name>
    </ligand>
</feature>
<protein>
    <recommendedName>
        <fullName evidence="5 6">Diaminopimelate decarboxylase</fullName>
        <shortName evidence="5">DAP decarboxylase</shortName>
        <shortName evidence="5">DAPDC</shortName>
        <ecNumber evidence="5 6">4.1.1.20</ecNumber>
    </recommendedName>
</protein>
<dbReference type="SUPFAM" id="SSF50621">
    <property type="entry name" value="Alanine racemase C-terminal domain-like"/>
    <property type="match status" value="1"/>
</dbReference>
<dbReference type="InterPro" id="IPR009006">
    <property type="entry name" value="Ala_racemase/Decarboxylase_C"/>
</dbReference>
<evidence type="ECO:0000313" key="10">
    <source>
        <dbReference type="EMBL" id="KMT20884.1"/>
    </source>
</evidence>
<evidence type="ECO:0000256" key="8">
    <source>
        <dbReference type="RuleBase" id="RU003738"/>
    </source>
</evidence>
<feature type="modified residue" description="N6-(pyridoxal phosphate)lysine" evidence="5 7">
    <location>
        <position position="65"/>
    </location>
</feature>
<dbReference type="InterPro" id="IPR029066">
    <property type="entry name" value="PLP-binding_barrel"/>
</dbReference>
<comment type="catalytic activity">
    <reaction evidence="5 8">
        <text>meso-2,6-diaminopimelate + H(+) = L-lysine + CO2</text>
        <dbReference type="Rhea" id="RHEA:15101"/>
        <dbReference type="ChEBI" id="CHEBI:15378"/>
        <dbReference type="ChEBI" id="CHEBI:16526"/>
        <dbReference type="ChEBI" id="CHEBI:32551"/>
        <dbReference type="ChEBI" id="CHEBI:57791"/>
        <dbReference type="EC" id="4.1.1.20"/>
    </reaction>
</comment>
<dbReference type="STRING" id="1121307.CLCY_1c01180"/>
<dbReference type="GO" id="GO:0030170">
    <property type="term" value="F:pyridoxal phosphate binding"/>
    <property type="evidence" value="ECO:0007669"/>
    <property type="project" value="UniProtKB-UniRule"/>
</dbReference>